<comment type="caution">
    <text evidence="1">The sequence shown here is derived from an EMBL/GenBank/DDBJ whole genome shotgun (WGS) entry which is preliminary data.</text>
</comment>
<dbReference type="RefSeq" id="XP_043040656.1">
    <property type="nucleotide sequence ID" value="XM_043179101.1"/>
</dbReference>
<dbReference type="Proteomes" id="UP000812287">
    <property type="component" value="Unassembled WGS sequence"/>
</dbReference>
<dbReference type="AlphaFoldDB" id="A0A9P8ATM4"/>
<keyword evidence="2" id="KW-1185">Reference proteome</keyword>
<organism evidence="1 2">
    <name type="scientific">Guyanagaster necrorhizus</name>
    <dbReference type="NCBI Taxonomy" id="856835"/>
    <lineage>
        <taxon>Eukaryota</taxon>
        <taxon>Fungi</taxon>
        <taxon>Dikarya</taxon>
        <taxon>Basidiomycota</taxon>
        <taxon>Agaricomycotina</taxon>
        <taxon>Agaricomycetes</taxon>
        <taxon>Agaricomycetidae</taxon>
        <taxon>Agaricales</taxon>
        <taxon>Marasmiineae</taxon>
        <taxon>Physalacriaceae</taxon>
        <taxon>Guyanagaster</taxon>
    </lineage>
</organism>
<evidence type="ECO:0000313" key="1">
    <source>
        <dbReference type="EMBL" id="KAG7447156.1"/>
    </source>
</evidence>
<accession>A0A9P8ATM4</accession>
<protein>
    <submittedName>
        <fullName evidence="1">Uncharacterized protein</fullName>
    </submittedName>
</protein>
<dbReference type="OrthoDB" id="3261222at2759"/>
<evidence type="ECO:0000313" key="2">
    <source>
        <dbReference type="Proteomes" id="UP000812287"/>
    </source>
</evidence>
<proteinExistence type="predicted"/>
<name>A0A9P8ATM4_9AGAR</name>
<dbReference type="GeneID" id="66101395"/>
<reference evidence="1" key="1">
    <citation type="submission" date="2020-11" db="EMBL/GenBank/DDBJ databases">
        <title>Adaptations for nitrogen fixation in a non-lichenized fungal sporocarp promotes dispersal by wood-feeding termites.</title>
        <authorList>
            <consortium name="DOE Joint Genome Institute"/>
            <person name="Koch R.A."/>
            <person name="Yoon G."/>
            <person name="Arayal U."/>
            <person name="Lail K."/>
            <person name="Amirebrahimi M."/>
            <person name="Labutti K."/>
            <person name="Lipzen A."/>
            <person name="Riley R."/>
            <person name="Barry K."/>
            <person name="Henrissat B."/>
            <person name="Grigoriev I.V."/>
            <person name="Herr J.R."/>
            <person name="Aime M.C."/>
        </authorList>
    </citation>
    <scope>NUCLEOTIDE SEQUENCE</scope>
    <source>
        <strain evidence="1">MCA 3950</strain>
    </source>
</reference>
<sequence length="205" mass="23379">MSRKEANEKETEGQQSSIHAVKCLSSIERKAAILITGMLRITAADVWDIHANLLPMKEQVEVYQHRAPRISDVQADRTSNKPICETPQIRATWFTRLPRYMSNEVPDDEAKAAARGDVSELQDFPAPLRKPVPHNKTSLLQEYYAKQKRNADWTWRNCMLVQPLATSLPRKIISTQVPYWTYGAKPPSLQSVASNHLHIRNAHTQ</sequence>
<gene>
    <name evidence="1" type="ORF">BT62DRAFT_1075249</name>
</gene>
<dbReference type="EMBL" id="MU250532">
    <property type="protein sequence ID" value="KAG7447156.1"/>
    <property type="molecule type" value="Genomic_DNA"/>
</dbReference>